<dbReference type="AlphaFoldDB" id="A0ABD3GHJ0"/>
<sequence>MPRRDGSYPRLVNRDEEDEVQGEWVASFCGCMADPPTCLLTTFCPCVAVGMVVEKMDYGRTHWLTGTLNQRGSSSSADHAVGLSV</sequence>
<accession>A0ABD3GHJ0</accession>
<dbReference type="InterPro" id="IPR006461">
    <property type="entry name" value="PLAC_motif_containing"/>
</dbReference>
<protein>
    <submittedName>
        <fullName evidence="1">Uncharacterized protein</fullName>
    </submittedName>
</protein>
<organism evidence="1 2">
    <name type="scientific">Riccia sorocarpa</name>
    <dbReference type="NCBI Taxonomy" id="122646"/>
    <lineage>
        <taxon>Eukaryota</taxon>
        <taxon>Viridiplantae</taxon>
        <taxon>Streptophyta</taxon>
        <taxon>Embryophyta</taxon>
        <taxon>Marchantiophyta</taxon>
        <taxon>Marchantiopsida</taxon>
        <taxon>Marchantiidae</taxon>
        <taxon>Marchantiales</taxon>
        <taxon>Ricciaceae</taxon>
        <taxon>Riccia</taxon>
    </lineage>
</organism>
<dbReference type="EMBL" id="JBJQOH010000007">
    <property type="protein sequence ID" value="KAL3678660.1"/>
    <property type="molecule type" value="Genomic_DNA"/>
</dbReference>
<dbReference type="Proteomes" id="UP001633002">
    <property type="component" value="Unassembled WGS sequence"/>
</dbReference>
<evidence type="ECO:0000313" key="2">
    <source>
        <dbReference type="Proteomes" id="UP001633002"/>
    </source>
</evidence>
<reference evidence="1 2" key="1">
    <citation type="submission" date="2024-09" db="EMBL/GenBank/DDBJ databases">
        <title>Chromosome-scale assembly of Riccia sorocarpa.</title>
        <authorList>
            <person name="Paukszto L."/>
        </authorList>
    </citation>
    <scope>NUCLEOTIDE SEQUENCE [LARGE SCALE GENOMIC DNA]</scope>
    <source>
        <strain evidence="1">LP-2024</strain>
        <tissue evidence="1">Aerial parts of the thallus</tissue>
    </source>
</reference>
<keyword evidence="2" id="KW-1185">Reference proteome</keyword>
<dbReference type="Pfam" id="PF04749">
    <property type="entry name" value="PLAC8"/>
    <property type="match status" value="1"/>
</dbReference>
<evidence type="ECO:0000313" key="1">
    <source>
        <dbReference type="EMBL" id="KAL3678660.1"/>
    </source>
</evidence>
<gene>
    <name evidence="1" type="ORF">R1sor_021616</name>
</gene>
<proteinExistence type="predicted"/>
<comment type="caution">
    <text evidence="1">The sequence shown here is derived from an EMBL/GenBank/DDBJ whole genome shotgun (WGS) entry which is preliminary data.</text>
</comment>
<name>A0ABD3GHJ0_9MARC</name>